<protein>
    <submittedName>
        <fullName evidence="1">Nuclear transport factor 2 family protein</fullName>
    </submittedName>
</protein>
<organism evidence="1 2">
    <name type="scientific">Myxococcus xanthus</name>
    <dbReference type="NCBI Taxonomy" id="34"/>
    <lineage>
        <taxon>Bacteria</taxon>
        <taxon>Pseudomonadati</taxon>
        <taxon>Myxococcota</taxon>
        <taxon>Myxococcia</taxon>
        <taxon>Myxococcales</taxon>
        <taxon>Cystobacterineae</taxon>
        <taxon>Myxococcaceae</taxon>
        <taxon>Myxococcus</taxon>
    </lineage>
</organism>
<dbReference type="PROSITE" id="PS51257">
    <property type="entry name" value="PROKAR_LIPOPROTEIN"/>
    <property type="match status" value="1"/>
</dbReference>
<dbReference type="RefSeq" id="WP_140861866.1">
    <property type="nucleotide sequence ID" value="NZ_CP017171.1"/>
</dbReference>
<dbReference type="EMBL" id="JABFNT010000056">
    <property type="protein sequence ID" value="NOJ80345.1"/>
    <property type="molecule type" value="Genomic_DNA"/>
</dbReference>
<evidence type="ECO:0000313" key="1">
    <source>
        <dbReference type="EMBL" id="NOJ80345.1"/>
    </source>
</evidence>
<dbReference type="Pfam" id="PF14534">
    <property type="entry name" value="DUF4440"/>
    <property type="match status" value="1"/>
</dbReference>
<sequence length="155" mass="17444">MLKRFLAFSVLSLLVACAPKRIPGTDIVDNSDTRAILAVMEEYRTALEARDAQAIQKLVSPSFQDDGGTPNDPSDDLTAQTLVPYLERVFPRIQGPRIELNIRRIQVGDGVAAAIYYWNASWRMPSLHSRPMKESELEQMVLRKEDGTWKILTGI</sequence>
<dbReference type="InterPro" id="IPR027843">
    <property type="entry name" value="DUF4440"/>
</dbReference>
<dbReference type="Gene3D" id="3.10.450.50">
    <property type="match status" value="1"/>
</dbReference>
<comment type="caution">
    <text evidence="1">The sequence shown here is derived from an EMBL/GenBank/DDBJ whole genome shotgun (WGS) entry which is preliminary data.</text>
</comment>
<proteinExistence type="predicted"/>
<gene>
    <name evidence="1" type="ORF">HNV28_18715</name>
</gene>
<dbReference type="Proteomes" id="UP000533080">
    <property type="component" value="Unassembled WGS sequence"/>
</dbReference>
<evidence type="ECO:0000313" key="2">
    <source>
        <dbReference type="Proteomes" id="UP000533080"/>
    </source>
</evidence>
<reference evidence="1 2" key="1">
    <citation type="submission" date="2020-05" db="EMBL/GenBank/DDBJ databases">
        <authorList>
            <person name="Whitworth D."/>
        </authorList>
    </citation>
    <scope>NUCLEOTIDE SEQUENCE [LARGE SCALE GENOMIC DNA]</scope>
    <source>
        <strain evidence="1 2">AM005</strain>
    </source>
</reference>
<dbReference type="AlphaFoldDB" id="A0A4Y6C720"/>
<dbReference type="InterPro" id="IPR032710">
    <property type="entry name" value="NTF2-like_dom_sf"/>
</dbReference>
<accession>A0A4Y6C720</accession>
<name>A0A4Y6C720_MYXXA</name>
<dbReference type="SUPFAM" id="SSF54427">
    <property type="entry name" value="NTF2-like"/>
    <property type="match status" value="1"/>
</dbReference>